<dbReference type="InterPro" id="IPR006638">
    <property type="entry name" value="Elp3/MiaA/NifB-like_rSAM"/>
</dbReference>
<sequence>MIKVSLISLGCAKNLVDSEIMVGHLHEAGMTVIPEAEKADVVIVNTCSFIDSSKEESIGHILEVHQHKGMKKRRKEQKLIVAGCMSQRFSKDLSSELHDEVDAFIGLDQVTKVAPIIQEIYAKERGQGESKAAPANFIEGKSTYIPDYNTPRFRLTPAHFAYVKIAEGCNHPCTFCIIPQIRGRHRSRTVDSVVQEARRLVQEGVKELNLISQDTTFFGMDTWEQRPNPRTPVDSSRGTALTTLLRELNAIEGDFWIRLLYTHPAHWSDELIRTIAECPKVARYIDIPLQHISDHMLERMQRETSGDYIRNLIGRIRAGIPGIAVRTTFIVGFPGETDADVAELCTFIEETKFERLGVFRYSQEEGTRGAKMPDQILPKVKEARWHQLMSLQQRIAAEVSKSYVGRTLRVLVEEPGVARGEADAPDIDGRIYVSRDLTVGEFVDVKITGYHDYDLLALPKGQQPKEFKIAKQAQ</sequence>
<dbReference type="GO" id="GO:0035599">
    <property type="term" value="F:aspartic acid methylthiotransferase activity"/>
    <property type="evidence" value="ECO:0007669"/>
    <property type="project" value="TreeGrafter"/>
</dbReference>
<dbReference type="SMART" id="SM00729">
    <property type="entry name" value="Elp3"/>
    <property type="match status" value="1"/>
</dbReference>
<dbReference type="InterPro" id="IPR013848">
    <property type="entry name" value="Methylthiotransferase_N"/>
</dbReference>
<feature type="binding site" evidence="9">
    <location>
        <position position="11"/>
    </location>
    <ligand>
        <name>[4Fe-4S] cluster</name>
        <dbReference type="ChEBI" id="CHEBI:49883"/>
        <label>1</label>
    </ligand>
</feature>
<organism evidence="13 14">
    <name type="scientific">Lacunisphaera limnophila</name>
    <dbReference type="NCBI Taxonomy" id="1838286"/>
    <lineage>
        <taxon>Bacteria</taxon>
        <taxon>Pseudomonadati</taxon>
        <taxon>Verrucomicrobiota</taxon>
        <taxon>Opitutia</taxon>
        <taxon>Opitutales</taxon>
        <taxon>Opitutaceae</taxon>
        <taxon>Lacunisphaera</taxon>
    </lineage>
</organism>
<evidence type="ECO:0000259" key="10">
    <source>
        <dbReference type="PROSITE" id="PS50926"/>
    </source>
</evidence>
<evidence type="ECO:0000259" key="11">
    <source>
        <dbReference type="PROSITE" id="PS51449"/>
    </source>
</evidence>
<gene>
    <name evidence="9 13" type="primary">rimO</name>
    <name evidence="13" type="ORF">Verru16b_02604</name>
</gene>
<dbReference type="InterPro" id="IPR038135">
    <property type="entry name" value="Methylthiotransferase_N_sf"/>
</dbReference>
<dbReference type="RefSeq" id="WP_069962663.1">
    <property type="nucleotide sequence ID" value="NZ_CP016094.1"/>
</dbReference>
<comment type="subcellular location">
    <subcellularLocation>
        <location evidence="9">Cytoplasm</location>
    </subcellularLocation>
</comment>
<dbReference type="PANTHER" id="PTHR43837:SF1">
    <property type="entry name" value="RIBOSOMAL PROTEIN US12 METHYLTHIOTRANSFERASE RIMO"/>
    <property type="match status" value="1"/>
</dbReference>
<evidence type="ECO:0000256" key="2">
    <source>
        <dbReference type="ARBA" id="ARBA00022485"/>
    </source>
</evidence>
<evidence type="ECO:0000256" key="8">
    <source>
        <dbReference type="ARBA" id="ARBA00023014"/>
    </source>
</evidence>
<dbReference type="InterPro" id="IPR012340">
    <property type="entry name" value="NA-bd_OB-fold"/>
</dbReference>
<evidence type="ECO:0000313" key="14">
    <source>
        <dbReference type="Proteomes" id="UP000095228"/>
    </source>
</evidence>
<feature type="binding site" evidence="9">
    <location>
        <position position="169"/>
    </location>
    <ligand>
        <name>[4Fe-4S] cluster</name>
        <dbReference type="ChEBI" id="CHEBI:49883"/>
        <label>2</label>
        <note>4Fe-4S-S-AdoMet</note>
    </ligand>
</feature>
<dbReference type="PROSITE" id="PS51449">
    <property type="entry name" value="MTTASE_N"/>
    <property type="match status" value="1"/>
</dbReference>
<dbReference type="PROSITE" id="PS50926">
    <property type="entry name" value="TRAM"/>
    <property type="match status" value="1"/>
</dbReference>
<evidence type="ECO:0000256" key="5">
    <source>
        <dbReference type="ARBA" id="ARBA00022691"/>
    </source>
</evidence>
<dbReference type="GO" id="GO:0046872">
    <property type="term" value="F:metal ion binding"/>
    <property type="evidence" value="ECO:0007669"/>
    <property type="project" value="UniProtKB-KW"/>
</dbReference>
<dbReference type="Proteomes" id="UP000095228">
    <property type="component" value="Chromosome"/>
</dbReference>
<keyword evidence="8 9" id="KW-0411">Iron-sulfur</keyword>
<dbReference type="HAMAP" id="MF_01865">
    <property type="entry name" value="MTTase_RimO"/>
    <property type="match status" value="1"/>
</dbReference>
<comment type="similarity">
    <text evidence="9">Belongs to the methylthiotransferase family. RimO subfamily.</text>
</comment>
<evidence type="ECO:0000256" key="4">
    <source>
        <dbReference type="ARBA" id="ARBA00022679"/>
    </source>
</evidence>
<dbReference type="KEGG" id="obg:Verru16b_02604"/>
<keyword evidence="6 9" id="KW-0479">Metal-binding</keyword>
<dbReference type="OrthoDB" id="9805215at2"/>
<evidence type="ECO:0000259" key="12">
    <source>
        <dbReference type="PROSITE" id="PS51918"/>
    </source>
</evidence>
<name>A0A1D8AXB0_9BACT</name>
<keyword evidence="2 9" id="KW-0004">4Fe-4S</keyword>
<feature type="binding site" evidence="9">
    <location>
        <position position="176"/>
    </location>
    <ligand>
        <name>[4Fe-4S] cluster</name>
        <dbReference type="ChEBI" id="CHEBI:49883"/>
        <label>2</label>
        <note>4Fe-4S-S-AdoMet</note>
    </ligand>
</feature>
<feature type="domain" description="TRAM" evidence="10">
    <location>
        <begin position="401"/>
        <end position="461"/>
    </location>
</feature>
<dbReference type="PROSITE" id="PS01278">
    <property type="entry name" value="MTTASE_RADICAL"/>
    <property type="match status" value="1"/>
</dbReference>
<dbReference type="FunFam" id="3.80.30.20:FF:000001">
    <property type="entry name" value="tRNA-2-methylthio-N(6)-dimethylallyladenosine synthase 2"/>
    <property type="match status" value="1"/>
</dbReference>
<dbReference type="SFLD" id="SFLDG01082">
    <property type="entry name" value="B12-binding_domain_containing"/>
    <property type="match status" value="1"/>
</dbReference>
<dbReference type="Gene3D" id="3.80.30.20">
    <property type="entry name" value="tm_1862 like domain"/>
    <property type="match status" value="1"/>
</dbReference>
<dbReference type="GO" id="GO:0103039">
    <property type="term" value="F:protein methylthiotransferase activity"/>
    <property type="evidence" value="ECO:0007669"/>
    <property type="project" value="UniProtKB-EC"/>
</dbReference>
<keyword evidence="13" id="KW-0687">Ribonucleoprotein</keyword>
<dbReference type="AlphaFoldDB" id="A0A1D8AXB0"/>
<dbReference type="STRING" id="1838286.Verru16b_02604"/>
<dbReference type="GO" id="GO:0005829">
    <property type="term" value="C:cytosol"/>
    <property type="evidence" value="ECO:0007669"/>
    <property type="project" value="TreeGrafter"/>
</dbReference>
<keyword evidence="13" id="KW-0689">Ribosomal protein</keyword>
<dbReference type="InterPro" id="IPR007197">
    <property type="entry name" value="rSAM"/>
</dbReference>
<dbReference type="GO" id="GO:0005840">
    <property type="term" value="C:ribosome"/>
    <property type="evidence" value="ECO:0007669"/>
    <property type="project" value="UniProtKB-KW"/>
</dbReference>
<dbReference type="SFLD" id="SFLDF00274">
    <property type="entry name" value="ribosomal_protein_S12_methylth"/>
    <property type="match status" value="1"/>
</dbReference>
<dbReference type="NCBIfam" id="TIGR01125">
    <property type="entry name" value="30S ribosomal protein S12 methylthiotransferase RimO"/>
    <property type="match status" value="1"/>
</dbReference>
<keyword evidence="14" id="KW-1185">Reference proteome</keyword>
<dbReference type="InterPro" id="IPR020612">
    <property type="entry name" value="Methylthiotransferase_CS"/>
</dbReference>
<evidence type="ECO:0000256" key="6">
    <source>
        <dbReference type="ARBA" id="ARBA00022723"/>
    </source>
</evidence>
<feature type="binding site" evidence="9">
    <location>
        <position position="173"/>
    </location>
    <ligand>
        <name>[4Fe-4S] cluster</name>
        <dbReference type="ChEBI" id="CHEBI:49883"/>
        <label>2</label>
        <note>4Fe-4S-S-AdoMet</note>
    </ligand>
</feature>
<dbReference type="NCBIfam" id="TIGR00089">
    <property type="entry name" value="MiaB/RimO family radical SAM methylthiotransferase"/>
    <property type="match status" value="1"/>
</dbReference>
<dbReference type="GO" id="GO:0006400">
    <property type="term" value="P:tRNA modification"/>
    <property type="evidence" value="ECO:0007669"/>
    <property type="project" value="InterPro"/>
</dbReference>
<evidence type="ECO:0000313" key="13">
    <source>
        <dbReference type="EMBL" id="AOS45523.1"/>
    </source>
</evidence>
<dbReference type="SFLD" id="SFLDS00029">
    <property type="entry name" value="Radical_SAM"/>
    <property type="match status" value="1"/>
</dbReference>
<dbReference type="Pfam" id="PF04055">
    <property type="entry name" value="Radical_SAM"/>
    <property type="match status" value="1"/>
</dbReference>
<dbReference type="InterPro" id="IPR002792">
    <property type="entry name" value="TRAM_dom"/>
</dbReference>
<dbReference type="PANTHER" id="PTHR43837">
    <property type="entry name" value="RIBOSOMAL PROTEIN S12 METHYLTHIOTRANSFERASE RIMO"/>
    <property type="match status" value="1"/>
</dbReference>
<keyword evidence="7 9" id="KW-0408">Iron</keyword>
<comment type="cofactor">
    <cofactor evidence="9">
        <name>[4Fe-4S] cluster</name>
        <dbReference type="ChEBI" id="CHEBI:49883"/>
    </cofactor>
    <text evidence="9">Binds 2 [4Fe-4S] clusters. One cluster is coordinated with 3 cysteines and an exchangeable S-adenosyl-L-methionine.</text>
</comment>
<dbReference type="CDD" id="cd01335">
    <property type="entry name" value="Radical_SAM"/>
    <property type="match status" value="1"/>
</dbReference>
<dbReference type="Gene3D" id="2.40.50.140">
    <property type="entry name" value="Nucleic acid-binding proteins"/>
    <property type="match status" value="1"/>
</dbReference>
<evidence type="ECO:0000256" key="3">
    <source>
        <dbReference type="ARBA" id="ARBA00022490"/>
    </source>
</evidence>
<dbReference type="InterPro" id="IPR005840">
    <property type="entry name" value="Ribosomal_uS12_MeSTrfase_RimO"/>
</dbReference>
<dbReference type="EMBL" id="CP016094">
    <property type="protein sequence ID" value="AOS45523.1"/>
    <property type="molecule type" value="Genomic_DNA"/>
</dbReference>
<evidence type="ECO:0000256" key="1">
    <source>
        <dbReference type="ARBA" id="ARBA00003234"/>
    </source>
</evidence>
<comment type="catalytic activity">
    <reaction evidence="9">
        <text>L-aspartate(89)-[ribosomal protein uS12]-hydrogen + (sulfur carrier)-SH + AH2 + 2 S-adenosyl-L-methionine = 3-methylsulfanyl-L-aspartate(89)-[ribosomal protein uS12]-hydrogen + (sulfur carrier)-H + 5'-deoxyadenosine + L-methionine + A + S-adenosyl-L-homocysteine + 2 H(+)</text>
        <dbReference type="Rhea" id="RHEA:37087"/>
        <dbReference type="Rhea" id="RHEA-COMP:10460"/>
        <dbReference type="Rhea" id="RHEA-COMP:10461"/>
        <dbReference type="Rhea" id="RHEA-COMP:14737"/>
        <dbReference type="Rhea" id="RHEA-COMP:14739"/>
        <dbReference type="ChEBI" id="CHEBI:13193"/>
        <dbReference type="ChEBI" id="CHEBI:15378"/>
        <dbReference type="ChEBI" id="CHEBI:17319"/>
        <dbReference type="ChEBI" id="CHEBI:17499"/>
        <dbReference type="ChEBI" id="CHEBI:29917"/>
        <dbReference type="ChEBI" id="CHEBI:29961"/>
        <dbReference type="ChEBI" id="CHEBI:57844"/>
        <dbReference type="ChEBI" id="CHEBI:57856"/>
        <dbReference type="ChEBI" id="CHEBI:59789"/>
        <dbReference type="ChEBI" id="CHEBI:64428"/>
        <dbReference type="ChEBI" id="CHEBI:73599"/>
        <dbReference type="EC" id="2.8.4.4"/>
    </reaction>
</comment>
<reference evidence="13 14" key="1">
    <citation type="submission" date="2016-06" db="EMBL/GenBank/DDBJ databases">
        <title>Three novel species with peptidoglycan cell walls form the new genus Lacunisphaera gen. nov. in the family Opitutaceae of the verrucomicrobial subdivision 4.</title>
        <authorList>
            <person name="Rast P."/>
            <person name="Gloeckner I."/>
            <person name="Jogler M."/>
            <person name="Boedeker C."/>
            <person name="Jeske O."/>
            <person name="Wiegand S."/>
            <person name="Reinhardt R."/>
            <person name="Schumann P."/>
            <person name="Rohde M."/>
            <person name="Spring S."/>
            <person name="Gloeckner F.O."/>
            <person name="Jogler C."/>
        </authorList>
    </citation>
    <scope>NUCLEOTIDE SEQUENCE [LARGE SCALE GENOMIC DNA]</scope>
    <source>
        <strain evidence="13 14">IG16b</strain>
    </source>
</reference>
<dbReference type="PROSITE" id="PS51918">
    <property type="entry name" value="RADICAL_SAM"/>
    <property type="match status" value="1"/>
</dbReference>
<evidence type="ECO:0000256" key="7">
    <source>
        <dbReference type="ARBA" id="ARBA00023004"/>
    </source>
</evidence>
<feature type="domain" description="MTTase N-terminal" evidence="11">
    <location>
        <begin position="2"/>
        <end position="122"/>
    </location>
</feature>
<protein>
    <recommendedName>
        <fullName evidence="9">Ribosomal protein uS12 methylthiotransferase RimO</fullName>
        <shortName evidence="9">uS12 MTTase</shortName>
        <shortName evidence="9">uS12 methylthiotransferase</shortName>
        <ecNumber evidence="9">2.8.4.4</ecNumber>
    </recommendedName>
    <alternativeName>
        <fullName evidence="9">Ribosomal protein uS12 (aspartate-C(3))-methylthiotransferase</fullName>
    </alternativeName>
    <alternativeName>
        <fullName evidence="9">Ribosome maturation factor RimO</fullName>
    </alternativeName>
</protein>
<keyword evidence="3 9" id="KW-0963">Cytoplasm</keyword>
<dbReference type="Pfam" id="PF00919">
    <property type="entry name" value="UPF0004"/>
    <property type="match status" value="1"/>
</dbReference>
<keyword evidence="4 9" id="KW-0808">Transferase</keyword>
<comment type="function">
    <text evidence="1">Catalyzes the methylthiolation of N6-(dimethylallyl)adenosine (i(6)A), leading to the formation of 2-methylthio-N6-(dimethylallyl)adenosine (ms(2)i(6)A) at position 37 in tRNAs that read codons beginning with uridine.</text>
</comment>
<evidence type="ECO:0000256" key="9">
    <source>
        <dbReference type="HAMAP-Rule" id="MF_01865"/>
    </source>
</evidence>
<dbReference type="Pfam" id="PF18693">
    <property type="entry name" value="TRAM_2"/>
    <property type="match status" value="1"/>
</dbReference>
<dbReference type="SFLD" id="SFLDG01061">
    <property type="entry name" value="methylthiotransferase"/>
    <property type="match status" value="1"/>
</dbReference>
<dbReference type="EC" id="2.8.4.4" evidence="9"/>
<dbReference type="InterPro" id="IPR005839">
    <property type="entry name" value="Methylthiotransferase"/>
</dbReference>
<proteinExistence type="inferred from homology"/>
<keyword evidence="5 9" id="KW-0949">S-adenosyl-L-methionine</keyword>
<dbReference type="GO" id="GO:0051539">
    <property type="term" value="F:4 iron, 4 sulfur cluster binding"/>
    <property type="evidence" value="ECO:0007669"/>
    <property type="project" value="UniProtKB-UniRule"/>
</dbReference>
<dbReference type="InterPro" id="IPR058240">
    <property type="entry name" value="rSAM_sf"/>
</dbReference>
<dbReference type="InterPro" id="IPR023404">
    <property type="entry name" value="rSAM_horseshoe"/>
</dbReference>
<feature type="binding site" evidence="9">
    <location>
        <position position="47"/>
    </location>
    <ligand>
        <name>[4Fe-4S] cluster</name>
        <dbReference type="ChEBI" id="CHEBI:49883"/>
        <label>1</label>
    </ligand>
</feature>
<dbReference type="PATRIC" id="fig|1838286.3.peg.2619"/>
<dbReference type="Gene3D" id="3.40.50.12160">
    <property type="entry name" value="Methylthiotransferase, N-terminal domain"/>
    <property type="match status" value="1"/>
</dbReference>
<dbReference type="SUPFAM" id="SSF102114">
    <property type="entry name" value="Radical SAM enzymes"/>
    <property type="match status" value="1"/>
</dbReference>
<feature type="domain" description="Radical SAM core" evidence="12">
    <location>
        <begin position="155"/>
        <end position="398"/>
    </location>
</feature>
<accession>A0A1D8AXB0</accession>
<feature type="binding site" evidence="9">
    <location>
        <position position="84"/>
    </location>
    <ligand>
        <name>[4Fe-4S] cluster</name>
        <dbReference type="ChEBI" id="CHEBI:49883"/>
        <label>1</label>
    </ligand>
</feature>
<dbReference type="FunFam" id="3.40.50.12160:FF:000003">
    <property type="entry name" value="CDK5 regulatory subunit-associated protein 1"/>
    <property type="match status" value="1"/>
</dbReference>
<comment type="function">
    <text evidence="9">Catalyzes the methylthiolation of an aspartic acid residue of ribosomal protein uS12.</text>
</comment>